<name>A0A1M2W065_TRAPU</name>
<reference evidence="3 4" key="1">
    <citation type="submission" date="2016-10" db="EMBL/GenBank/DDBJ databases">
        <title>Genome sequence of the basidiomycete white-rot fungus Trametes pubescens.</title>
        <authorList>
            <person name="Makela M.R."/>
            <person name="Granchi Z."/>
            <person name="Peng M."/>
            <person name="De Vries R.P."/>
            <person name="Grigoriev I."/>
            <person name="Riley R."/>
            <person name="Hilden K."/>
        </authorList>
    </citation>
    <scope>NUCLEOTIDE SEQUENCE [LARGE SCALE GENOMIC DNA]</scope>
    <source>
        <strain evidence="3 4">FBCC735</strain>
    </source>
</reference>
<sequence>MGISVIQLFAVYRPGESPFVNAAQRRIITTAAFTLTTNIYGTGTFKSITHPPSKLTLDHRPSIDRISNMVEQQGTEARSHTTWDGPDGTPNHAVCLMHLLTSSQEALVIFIESAALYTAWTLFFLVSYSSNSLLEQFAFHCIPAATGISFMLIIVRVGLGFHWSPASSSSSAARASTRKQPARPEEGYPPVRMISLNVTRTVERETDFALRRAPEKSETDAGSLPDFKPFEEV</sequence>
<protein>
    <submittedName>
        <fullName evidence="3">Uncharacterized protein</fullName>
    </submittedName>
</protein>
<feature type="compositionally biased region" description="Low complexity" evidence="1">
    <location>
        <begin position="165"/>
        <end position="175"/>
    </location>
</feature>
<feature type="region of interest" description="Disordered" evidence="1">
    <location>
        <begin position="206"/>
        <end position="233"/>
    </location>
</feature>
<accession>A0A1M2W065</accession>
<comment type="caution">
    <text evidence="3">The sequence shown here is derived from an EMBL/GenBank/DDBJ whole genome shotgun (WGS) entry which is preliminary data.</text>
</comment>
<dbReference type="Proteomes" id="UP000184267">
    <property type="component" value="Unassembled WGS sequence"/>
</dbReference>
<keyword evidence="4" id="KW-1185">Reference proteome</keyword>
<proteinExistence type="predicted"/>
<keyword evidence="2" id="KW-0472">Membrane</keyword>
<dbReference type="OrthoDB" id="3250682at2759"/>
<keyword evidence="2" id="KW-0812">Transmembrane</keyword>
<gene>
    <name evidence="3" type="ORF">TRAPUB_10194</name>
</gene>
<dbReference type="AlphaFoldDB" id="A0A1M2W065"/>
<organism evidence="3 4">
    <name type="scientific">Trametes pubescens</name>
    <name type="common">White-rot fungus</name>
    <dbReference type="NCBI Taxonomy" id="154538"/>
    <lineage>
        <taxon>Eukaryota</taxon>
        <taxon>Fungi</taxon>
        <taxon>Dikarya</taxon>
        <taxon>Basidiomycota</taxon>
        <taxon>Agaricomycotina</taxon>
        <taxon>Agaricomycetes</taxon>
        <taxon>Polyporales</taxon>
        <taxon>Polyporaceae</taxon>
        <taxon>Trametes</taxon>
    </lineage>
</organism>
<evidence type="ECO:0000313" key="3">
    <source>
        <dbReference type="EMBL" id="OJT13259.1"/>
    </source>
</evidence>
<dbReference type="STRING" id="154538.A0A1M2W065"/>
<feature type="transmembrane region" description="Helical" evidence="2">
    <location>
        <begin position="137"/>
        <end position="159"/>
    </location>
</feature>
<keyword evidence="2" id="KW-1133">Transmembrane helix</keyword>
<evidence type="ECO:0000313" key="4">
    <source>
        <dbReference type="Proteomes" id="UP000184267"/>
    </source>
</evidence>
<evidence type="ECO:0000256" key="1">
    <source>
        <dbReference type="SAM" id="MobiDB-lite"/>
    </source>
</evidence>
<feature type="region of interest" description="Disordered" evidence="1">
    <location>
        <begin position="165"/>
        <end position="190"/>
    </location>
</feature>
<feature type="compositionally biased region" description="Basic and acidic residues" evidence="1">
    <location>
        <begin position="206"/>
        <end position="219"/>
    </location>
</feature>
<dbReference type="EMBL" id="MNAD01000417">
    <property type="protein sequence ID" value="OJT13259.1"/>
    <property type="molecule type" value="Genomic_DNA"/>
</dbReference>
<feature type="transmembrane region" description="Helical" evidence="2">
    <location>
        <begin position="106"/>
        <end position="125"/>
    </location>
</feature>
<evidence type="ECO:0000256" key="2">
    <source>
        <dbReference type="SAM" id="Phobius"/>
    </source>
</evidence>